<keyword evidence="3" id="KW-1185">Reference proteome</keyword>
<gene>
    <name evidence="2" type="ORF">ABEB36_012809</name>
</gene>
<organism evidence="2 3">
    <name type="scientific">Hypothenemus hampei</name>
    <name type="common">Coffee berry borer</name>
    <dbReference type="NCBI Taxonomy" id="57062"/>
    <lineage>
        <taxon>Eukaryota</taxon>
        <taxon>Metazoa</taxon>
        <taxon>Ecdysozoa</taxon>
        <taxon>Arthropoda</taxon>
        <taxon>Hexapoda</taxon>
        <taxon>Insecta</taxon>
        <taxon>Pterygota</taxon>
        <taxon>Neoptera</taxon>
        <taxon>Endopterygota</taxon>
        <taxon>Coleoptera</taxon>
        <taxon>Polyphaga</taxon>
        <taxon>Cucujiformia</taxon>
        <taxon>Curculionidae</taxon>
        <taxon>Scolytinae</taxon>
        <taxon>Hypothenemus</taxon>
    </lineage>
</organism>
<dbReference type="EMBL" id="JBDJPC010000010">
    <property type="protein sequence ID" value="KAL1490065.1"/>
    <property type="molecule type" value="Genomic_DNA"/>
</dbReference>
<reference evidence="2 3" key="1">
    <citation type="submission" date="2024-05" db="EMBL/GenBank/DDBJ databases">
        <title>Genetic variation in Jamaican populations of the coffee berry borer (Hypothenemus hampei).</title>
        <authorList>
            <person name="Errbii M."/>
            <person name="Myrie A."/>
        </authorList>
    </citation>
    <scope>NUCLEOTIDE SEQUENCE [LARGE SCALE GENOMIC DNA]</scope>
    <source>
        <strain evidence="2">JA-Hopewell-2020-01-JO</strain>
        <tissue evidence="2">Whole body</tissue>
    </source>
</reference>
<dbReference type="AlphaFoldDB" id="A0ABD1E662"/>
<comment type="caution">
    <text evidence="2">The sequence shown here is derived from an EMBL/GenBank/DDBJ whole genome shotgun (WGS) entry which is preliminary data.</text>
</comment>
<proteinExistence type="predicted"/>
<feature type="compositionally biased region" description="Polar residues" evidence="1">
    <location>
        <begin position="99"/>
        <end position="108"/>
    </location>
</feature>
<evidence type="ECO:0000313" key="2">
    <source>
        <dbReference type="EMBL" id="KAL1490065.1"/>
    </source>
</evidence>
<sequence>MGNSDFKKAEASNTGVVNNEFRVCPPTNPLEDHIVPILYVLLGAEVHKYGVPTAASTHQLRLKEETPEHKEGWNKQKEGRKKAGGQLSRGGSICHDNDTSPLRTSTHNLKPRSPVLTRITTIVQVNQNKRPTDQNKRSGDPNPSKQSWGTIPNSEYSFDRGENPSSRRKSNRRRCYVTLITRPAVVI</sequence>
<evidence type="ECO:0000256" key="1">
    <source>
        <dbReference type="SAM" id="MobiDB-lite"/>
    </source>
</evidence>
<evidence type="ECO:0000313" key="3">
    <source>
        <dbReference type="Proteomes" id="UP001566132"/>
    </source>
</evidence>
<name>A0ABD1E662_HYPHA</name>
<feature type="compositionally biased region" description="Basic and acidic residues" evidence="1">
    <location>
        <begin position="61"/>
        <end position="77"/>
    </location>
</feature>
<feature type="compositionally biased region" description="Basic and acidic residues" evidence="1">
    <location>
        <begin position="130"/>
        <end position="139"/>
    </location>
</feature>
<accession>A0ABD1E662</accession>
<dbReference type="Proteomes" id="UP001566132">
    <property type="component" value="Unassembled WGS sequence"/>
</dbReference>
<protein>
    <submittedName>
        <fullName evidence="2">Uncharacterized protein</fullName>
    </submittedName>
</protein>
<feature type="compositionally biased region" description="Polar residues" evidence="1">
    <location>
        <begin position="141"/>
        <end position="156"/>
    </location>
</feature>
<feature type="region of interest" description="Disordered" evidence="1">
    <location>
        <begin position="57"/>
        <end position="171"/>
    </location>
</feature>
<feature type="compositionally biased region" description="Polar residues" evidence="1">
    <location>
        <begin position="118"/>
        <end position="129"/>
    </location>
</feature>